<accession>A0A9W8J003</accession>
<name>A0A9W8J003_9AGAR</name>
<feature type="compositionally biased region" description="Basic and acidic residues" evidence="2">
    <location>
        <begin position="234"/>
        <end position="259"/>
    </location>
</feature>
<keyword evidence="1" id="KW-0175">Coiled coil</keyword>
<reference evidence="3" key="1">
    <citation type="submission" date="2022-06" db="EMBL/GenBank/DDBJ databases">
        <title>Genome Sequence of Candolleomyces eurysporus.</title>
        <authorList>
            <person name="Buettner E."/>
        </authorList>
    </citation>
    <scope>NUCLEOTIDE SEQUENCE</scope>
    <source>
        <strain evidence="3">VTCC 930004</strain>
    </source>
</reference>
<evidence type="ECO:0000313" key="3">
    <source>
        <dbReference type="EMBL" id="KAJ2926516.1"/>
    </source>
</evidence>
<gene>
    <name evidence="3" type="ORF">H1R20_g10574</name>
</gene>
<evidence type="ECO:0000313" key="4">
    <source>
        <dbReference type="Proteomes" id="UP001140091"/>
    </source>
</evidence>
<feature type="non-terminal residue" evidence="3">
    <location>
        <position position="1"/>
    </location>
</feature>
<organism evidence="3 4">
    <name type="scientific">Candolleomyces eurysporus</name>
    <dbReference type="NCBI Taxonomy" id="2828524"/>
    <lineage>
        <taxon>Eukaryota</taxon>
        <taxon>Fungi</taxon>
        <taxon>Dikarya</taxon>
        <taxon>Basidiomycota</taxon>
        <taxon>Agaricomycotina</taxon>
        <taxon>Agaricomycetes</taxon>
        <taxon>Agaricomycetidae</taxon>
        <taxon>Agaricales</taxon>
        <taxon>Agaricineae</taxon>
        <taxon>Psathyrellaceae</taxon>
        <taxon>Candolleomyces</taxon>
    </lineage>
</organism>
<evidence type="ECO:0000256" key="1">
    <source>
        <dbReference type="SAM" id="Coils"/>
    </source>
</evidence>
<feature type="region of interest" description="Disordered" evidence="2">
    <location>
        <begin position="234"/>
        <end position="274"/>
    </location>
</feature>
<dbReference type="OrthoDB" id="2857867at2759"/>
<proteinExistence type="predicted"/>
<dbReference type="AlphaFoldDB" id="A0A9W8J003"/>
<feature type="coiled-coil region" evidence="1">
    <location>
        <begin position="276"/>
        <end position="353"/>
    </location>
</feature>
<dbReference type="EMBL" id="JANBPK010001056">
    <property type="protein sequence ID" value="KAJ2926516.1"/>
    <property type="molecule type" value="Genomic_DNA"/>
</dbReference>
<sequence>MECCAGHDADPRAGLVEAERRDWLSDEAIIALRRSLMESEQKANLWKEQADETRTEYIQCKSNARVLQIELDSTQKELARVQEDCKRQGHLIRDLRKEIEMKNSELERLAEDTVSKNTGHKRSTEALGTELRSTQELTRIKHEYGKQRMFFEELIEEKKGEIDREQIGMLKEPEGRIKRPPSTNEEHELMLFSQTPALGLPSAHAFPATAEAAKANEAQLLQDYFMAKELNEDLNTGKDEGEGVPNDFERASSHHHSDVRSAATSDLWTGPVESQSEKARAEIAGLKKQVEQMESASWYSYQELYQQERLEHRKTSDKAQRLEMEFDAATNHIRTLNRELKVARNELTAVTKRLTDAVTLLDIKKKSEGESEQPFLTKADTLSVNDVVQKVNALNEEIFQIAAYLGEMLIYGVLAPDTDRQEHRRMAIQAAYEWSVNTLGETLTNVLAQESMNEPKEESNTLLVQIVMQIALTNWCGAFGRRWTSYQRVDELASEAKEGQPKESGSKSGISKQVEHDRLISELYNNIRDHEDQSIAGRWRSLTRAYLPFSTNGWDHSLMLTICSIMSVAGWATRLEEGFVQIEKRLCSIFKPLLDLRKAIGEDVISTDLKISIISPGQAFNPSYMEDAYSDGRSSSKSTKSAPEAVVSTSGLGLQRLVVKKLKAGGVQKQAEIVSMPKVVLEKTIKEAMKLPPPAKKKKEKATSGDPGLEALGVCSSVEGQGTSF</sequence>
<keyword evidence="4" id="KW-1185">Reference proteome</keyword>
<comment type="caution">
    <text evidence="3">The sequence shown here is derived from an EMBL/GenBank/DDBJ whole genome shotgun (WGS) entry which is preliminary data.</text>
</comment>
<dbReference type="Proteomes" id="UP001140091">
    <property type="component" value="Unassembled WGS sequence"/>
</dbReference>
<evidence type="ECO:0000256" key="2">
    <source>
        <dbReference type="SAM" id="MobiDB-lite"/>
    </source>
</evidence>
<feature type="coiled-coil region" evidence="1">
    <location>
        <begin position="36"/>
        <end position="116"/>
    </location>
</feature>
<feature type="region of interest" description="Disordered" evidence="2">
    <location>
        <begin position="691"/>
        <end position="713"/>
    </location>
</feature>
<protein>
    <submittedName>
        <fullName evidence="3">Uncharacterized protein</fullName>
    </submittedName>
</protein>